<feature type="signal peptide" evidence="1">
    <location>
        <begin position="1"/>
        <end position="24"/>
    </location>
</feature>
<dbReference type="EMBL" id="SMFP01000006">
    <property type="protein sequence ID" value="TDE38006.1"/>
    <property type="molecule type" value="Genomic_DNA"/>
</dbReference>
<reference evidence="3 4" key="1">
    <citation type="submission" date="2019-03" db="EMBL/GenBank/DDBJ databases">
        <authorList>
            <person name="Zhang S."/>
        </authorList>
    </citation>
    <scope>NUCLEOTIDE SEQUENCE [LARGE SCALE GENOMIC DNA]</scope>
    <source>
        <strain evidence="3 4">S4J41</strain>
    </source>
</reference>
<gene>
    <name evidence="3" type="ORF">E1B25_11315</name>
</gene>
<feature type="chain" id="PRO_5020336943" evidence="1">
    <location>
        <begin position="25"/>
        <end position="197"/>
    </location>
</feature>
<feature type="domain" description="Thioredoxin-like fold" evidence="2">
    <location>
        <begin position="52"/>
        <end position="136"/>
    </location>
</feature>
<protein>
    <submittedName>
        <fullName evidence="3">Thioredoxin</fullName>
    </submittedName>
</protein>
<dbReference type="Pfam" id="PF13098">
    <property type="entry name" value="Thioredoxin_2"/>
    <property type="match status" value="1"/>
</dbReference>
<dbReference type="Gene3D" id="3.40.30.10">
    <property type="entry name" value="Glutaredoxin"/>
    <property type="match status" value="1"/>
</dbReference>
<dbReference type="InterPro" id="IPR012336">
    <property type="entry name" value="Thioredoxin-like_fold"/>
</dbReference>
<dbReference type="Proteomes" id="UP000294662">
    <property type="component" value="Unassembled WGS sequence"/>
</dbReference>
<proteinExistence type="predicted"/>
<dbReference type="OrthoDB" id="9811036at2"/>
<comment type="caution">
    <text evidence="3">The sequence shown here is derived from an EMBL/GenBank/DDBJ whole genome shotgun (WGS) entry which is preliminary data.</text>
</comment>
<dbReference type="AlphaFoldDB" id="A0A4V6PG77"/>
<organism evidence="3 4">
    <name type="scientific">Antarcticimicrobium sediminis</name>
    <dbReference type="NCBI Taxonomy" id="2546227"/>
    <lineage>
        <taxon>Bacteria</taxon>
        <taxon>Pseudomonadati</taxon>
        <taxon>Pseudomonadota</taxon>
        <taxon>Alphaproteobacteria</taxon>
        <taxon>Rhodobacterales</taxon>
        <taxon>Paracoccaceae</taxon>
        <taxon>Antarcticimicrobium</taxon>
    </lineage>
</organism>
<dbReference type="InterPro" id="IPR041737">
    <property type="entry name" value="SoxW"/>
</dbReference>
<dbReference type="CDD" id="cd02951">
    <property type="entry name" value="SoxW"/>
    <property type="match status" value="1"/>
</dbReference>
<dbReference type="InterPro" id="IPR036249">
    <property type="entry name" value="Thioredoxin-like_sf"/>
</dbReference>
<keyword evidence="4" id="KW-1185">Reference proteome</keyword>
<evidence type="ECO:0000256" key="1">
    <source>
        <dbReference type="SAM" id="SignalP"/>
    </source>
</evidence>
<name>A0A4V6PG77_9RHOB</name>
<dbReference type="SUPFAM" id="SSF52833">
    <property type="entry name" value="Thioredoxin-like"/>
    <property type="match status" value="1"/>
</dbReference>
<sequence length="197" mass="22464">MKRLFAMLAAAVMLALPVALPAAAAEVGDDGLHKEDWMRDTFKDLREDFAEAKSEGKRLLLIVEQRGCIYCRDMHENTFPDPRIRSQMQDTYFVVQLNLHGDTEITDTDGEVLSEKAAARKWNVMFTPTMIFFPPEMDESRSAAAQAVAIMPGAFGPGTTYDMLTWVAQERYLDQSEEDFQRYHARMIRERSDGKTE</sequence>
<dbReference type="RefSeq" id="WP_132829333.1">
    <property type="nucleotide sequence ID" value="NZ_SMFP01000006.1"/>
</dbReference>
<accession>A0A4V6PG77</accession>
<keyword evidence="1" id="KW-0732">Signal</keyword>
<evidence type="ECO:0000313" key="3">
    <source>
        <dbReference type="EMBL" id="TDE38006.1"/>
    </source>
</evidence>
<evidence type="ECO:0000313" key="4">
    <source>
        <dbReference type="Proteomes" id="UP000294662"/>
    </source>
</evidence>
<evidence type="ECO:0000259" key="2">
    <source>
        <dbReference type="Pfam" id="PF13098"/>
    </source>
</evidence>